<protein>
    <submittedName>
        <fullName evidence="8">Maltase-glucoamylase</fullName>
    </submittedName>
</protein>
<evidence type="ECO:0000256" key="2">
    <source>
        <dbReference type="ARBA" id="ARBA00023180"/>
    </source>
</evidence>
<accession>A0A979FNM6</accession>
<dbReference type="GO" id="GO:0030246">
    <property type="term" value="F:carbohydrate binding"/>
    <property type="evidence" value="ECO:0007669"/>
    <property type="project" value="InterPro"/>
</dbReference>
<dbReference type="CDD" id="cd06602">
    <property type="entry name" value="GH31_MGAM_SI_GAA"/>
    <property type="match status" value="1"/>
</dbReference>
<dbReference type="GeneID" id="108679476"/>
<dbReference type="GO" id="GO:0005975">
    <property type="term" value="P:carbohydrate metabolic process"/>
    <property type="evidence" value="ECO:0007669"/>
    <property type="project" value="InterPro"/>
</dbReference>
<dbReference type="SUPFAM" id="SSF51011">
    <property type="entry name" value="Glycosyl hydrolase domain"/>
    <property type="match status" value="1"/>
</dbReference>
<dbReference type="Gene3D" id="2.60.40.1760">
    <property type="entry name" value="glycosyl hydrolase (family 31)"/>
    <property type="match status" value="1"/>
</dbReference>
<keyword evidence="3" id="KW-0326">Glycosidase</keyword>
<dbReference type="OrthoDB" id="1334205at2759"/>
<proteinExistence type="inferred from homology"/>
<gene>
    <name evidence="8" type="primary">LOC108679476</name>
</gene>
<reference evidence="8" key="1">
    <citation type="submission" date="2025-08" db="UniProtKB">
        <authorList>
            <consortium name="RefSeq"/>
        </authorList>
    </citation>
    <scope>IDENTIFICATION</scope>
    <source>
        <tissue evidence="8">Whole organism</tissue>
    </source>
</reference>
<dbReference type="Pfam" id="PF21365">
    <property type="entry name" value="Glyco_hydro_31_3rd"/>
    <property type="match status" value="1"/>
</dbReference>
<keyword evidence="3" id="KW-0378">Hydrolase</keyword>
<evidence type="ECO:0000313" key="8">
    <source>
        <dbReference type="RefSeq" id="XP_047738327.1"/>
    </source>
</evidence>
<dbReference type="RefSeq" id="XP_047738327.1">
    <property type="nucleotide sequence ID" value="XM_047882371.1"/>
</dbReference>
<dbReference type="AlphaFoldDB" id="A0A979FNM6"/>
<evidence type="ECO:0000313" key="7">
    <source>
        <dbReference type="Proteomes" id="UP000694843"/>
    </source>
</evidence>
<dbReference type="InterPro" id="IPR000322">
    <property type="entry name" value="Glyco_hydro_31_TIM"/>
</dbReference>
<sequence length="846" mass="94064">MASRRHLVATLLLLIGSVAAQNGIECPFPGGAENGGGEAECLFYTACRWTGSECVMQNNGDIGYTVAGAPQDTGRGFKVGLDLIDVTKTLFEGDIRRLELEVIYHGNYSVQVKITDAESARYEVPVPLTLSDEPGTAPLYTVEVAAAGQPFEMSISRAATGTKIMIILKNGKTRLILRHTFEPRNTWPIFARDQPVGTGFMNEYGHHPYYSVVEDDAGNTHSVLFFNSNAMVQTVGTPEFPPYWSLGFHLSRYGYTSTDDVRAVRQRMKDSQIPQDVQVCDIDYMDRFRDFTIDSTNWGDLPALTDELHADNVKLTLILDPAVVIDFDNYEPVVRGRDADAFIKWMTPSLVPGDQPAGTSDYMVGYVWPDEKTVFPDFLKPETQDWWAEELKILHDKVPFDAIWIDMNEPANFGTNMDKPFNYPEGLPPWSLKCPFNVYDSPPYPTKTIRVGNSESQRLSDHSICLSAMQTNGNQTFLMYDTHSLYGWSETVATYKGMMKLFPKKRQVVLSRSTFPGSGSYAIHWLGDNTADWTQMAMSVVGMIEFNLFGIPMVGADICGFFGATTVEMCARWMQLGAFYPFSRNHNAIGEPDQDPTFDQTVAAISKDVLELRYKYLPYLYSLFHMAHMDGESVVRPLYNVYPSDLTARDVDDQFFWGSGIMVAPVLAPGLTARDVYFPEDIFYDLVTGEVQSTSAQLLSIPAPLEKIPVFARGGSILATQAPALNTVLSRQNPFGLTIALDSAHSAEGEIFWDDGEGEHVMSEAYMSMLSFEDNMLMSMIMHGQDVVAGLSIDHLIFYGYPSNPTTISVGGEALDSSAWAFDAATGVLTVTVDLPLDTEFMVMFM</sequence>
<keyword evidence="7" id="KW-1185">Reference proteome</keyword>
<dbReference type="OMA" id="LDIDYMI"/>
<dbReference type="PANTHER" id="PTHR22762:SF133">
    <property type="entry name" value="P-TYPE DOMAIN-CONTAINING PROTEIN"/>
    <property type="match status" value="1"/>
</dbReference>
<dbReference type="InterPro" id="IPR048395">
    <property type="entry name" value="Glyco_hydro_31_C"/>
</dbReference>
<feature type="domain" description="Glycosyl hydrolase family 31 C-terminal" evidence="6">
    <location>
        <begin position="631"/>
        <end position="718"/>
    </location>
</feature>
<dbReference type="Pfam" id="PF01055">
    <property type="entry name" value="Glyco_hydro_31_2nd"/>
    <property type="match status" value="1"/>
</dbReference>
<dbReference type="Gene3D" id="2.60.40.1180">
    <property type="entry name" value="Golgi alpha-mannosidase II"/>
    <property type="match status" value="2"/>
</dbReference>
<dbReference type="SUPFAM" id="SSF51445">
    <property type="entry name" value="(Trans)glycosidases"/>
    <property type="match status" value="1"/>
</dbReference>
<evidence type="ECO:0000256" key="1">
    <source>
        <dbReference type="ARBA" id="ARBA00007806"/>
    </source>
</evidence>
<dbReference type="SUPFAM" id="SSF74650">
    <property type="entry name" value="Galactose mutarotase-like"/>
    <property type="match status" value="1"/>
</dbReference>
<comment type="similarity">
    <text evidence="1 3">Belongs to the glycosyl hydrolase 31 family.</text>
</comment>
<dbReference type="InterPro" id="IPR017853">
    <property type="entry name" value="GH"/>
</dbReference>
<feature type="signal peptide" evidence="4">
    <location>
        <begin position="1"/>
        <end position="20"/>
    </location>
</feature>
<evidence type="ECO:0000256" key="4">
    <source>
        <dbReference type="SAM" id="SignalP"/>
    </source>
</evidence>
<dbReference type="Gene3D" id="3.20.20.80">
    <property type="entry name" value="Glycosidases"/>
    <property type="match status" value="1"/>
</dbReference>
<evidence type="ECO:0000259" key="6">
    <source>
        <dbReference type="Pfam" id="PF21365"/>
    </source>
</evidence>
<dbReference type="PANTHER" id="PTHR22762">
    <property type="entry name" value="ALPHA-GLUCOSIDASE"/>
    <property type="match status" value="1"/>
</dbReference>
<dbReference type="Proteomes" id="UP000694843">
    <property type="component" value="Unplaced"/>
</dbReference>
<organism evidence="7 8">
    <name type="scientific">Hyalella azteca</name>
    <name type="common">Amphipod</name>
    <dbReference type="NCBI Taxonomy" id="294128"/>
    <lineage>
        <taxon>Eukaryota</taxon>
        <taxon>Metazoa</taxon>
        <taxon>Ecdysozoa</taxon>
        <taxon>Arthropoda</taxon>
        <taxon>Crustacea</taxon>
        <taxon>Multicrustacea</taxon>
        <taxon>Malacostraca</taxon>
        <taxon>Eumalacostraca</taxon>
        <taxon>Peracarida</taxon>
        <taxon>Amphipoda</taxon>
        <taxon>Senticaudata</taxon>
        <taxon>Talitrida</taxon>
        <taxon>Talitroidea</taxon>
        <taxon>Hyalellidae</taxon>
        <taxon>Hyalella</taxon>
    </lineage>
</organism>
<feature type="domain" description="Glycoside hydrolase family 31 TIM barrel" evidence="5">
    <location>
        <begin position="238"/>
        <end position="623"/>
    </location>
</feature>
<keyword evidence="4" id="KW-0732">Signal</keyword>
<dbReference type="InterPro" id="IPR013780">
    <property type="entry name" value="Glyco_hydro_b"/>
</dbReference>
<dbReference type="GO" id="GO:0004558">
    <property type="term" value="F:alpha-1,4-glucosidase activity"/>
    <property type="evidence" value="ECO:0007669"/>
    <property type="project" value="TreeGrafter"/>
</dbReference>
<dbReference type="KEGG" id="hazt:108679476"/>
<evidence type="ECO:0000256" key="3">
    <source>
        <dbReference type="RuleBase" id="RU361185"/>
    </source>
</evidence>
<dbReference type="InterPro" id="IPR011013">
    <property type="entry name" value="Gal_mutarotase_sf_dom"/>
</dbReference>
<name>A0A979FNM6_HYAAZ</name>
<keyword evidence="2" id="KW-0325">Glycoprotein</keyword>
<evidence type="ECO:0000259" key="5">
    <source>
        <dbReference type="Pfam" id="PF01055"/>
    </source>
</evidence>
<feature type="chain" id="PRO_5037248619" evidence="4">
    <location>
        <begin position="21"/>
        <end position="846"/>
    </location>
</feature>